<evidence type="ECO:0000256" key="7">
    <source>
        <dbReference type="PROSITE-ProRule" id="PRU01373"/>
    </source>
</evidence>
<evidence type="ECO:0000256" key="2">
    <source>
        <dbReference type="ARBA" id="ARBA00005992"/>
    </source>
</evidence>
<dbReference type="Pfam" id="PF03734">
    <property type="entry name" value="YkuD"/>
    <property type="match status" value="1"/>
</dbReference>
<evidence type="ECO:0000256" key="8">
    <source>
        <dbReference type="SAM" id="MobiDB-lite"/>
    </source>
</evidence>
<reference evidence="10 11" key="1">
    <citation type="submission" date="2020-08" db="EMBL/GenBank/DDBJ databases">
        <title>Genomic Encyclopedia of Type Strains, Phase IV (KMG-IV): sequencing the most valuable type-strain genomes for metagenomic binning, comparative biology and taxonomic classification.</title>
        <authorList>
            <person name="Goeker M."/>
        </authorList>
    </citation>
    <scope>NUCLEOTIDE SEQUENCE [LARGE SCALE GENOMIC DNA]</scope>
    <source>
        <strain evidence="10 11">DSM 28760</strain>
    </source>
</reference>
<dbReference type="AlphaFoldDB" id="A0A7W5Z6C2"/>
<keyword evidence="4 7" id="KW-0133">Cell shape</keyword>
<dbReference type="PANTHER" id="PTHR41533:SF2">
    <property type="entry name" value="BLR7131 PROTEIN"/>
    <property type="match status" value="1"/>
</dbReference>
<dbReference type="PANTHER" id="PTHR41533">
    <property type="entry name" value="L,D-TRANSPEPTIDASE HI_1667-RELATED"/>
    <property type="match status" value="1"/>
</dbReference>
<dbReference type="SUPFAM" id="SSF141523">
    <property type="entry name" value="L,D-transpeptidase catalytic domain-like"/>
    <property type="match status" value="1"/>
</dbReference>
<evidence type="ECO:0000313" key="11">
    <source>
        <dbReference type="Proteomes" id="UP000537592"/>
    </source>
</evidence>
<dbReference type="EMBL" id="JACICC010000010">
    <property type="protein sequence ID" value="MBB3811013.1"/>
    <property type="molecule type" value="Genomic_DNA"/>
</dbReference>
<sequence length="627" mass="67186">MARNGRIWRQGYDSGRMTLLGVTVASALTASVTLPAFANPLPVTAEPIVTGSITPDVATSGEDFMLSGSLADSPPADDTAGASSGAYDMKRGWGGGRGLDEIGMPLPDAPAPLDIPAPDTATFIGALLLGDTNVLGTAIPRQQRSVVVSAYEARGFAPFWIDGGAWTHAARAALAVLADAESHALTPARYAVSVEVPDGAEAVAHADIALSAAVVAYARDARGARLDRNKIGTLVMPQLDLPEADAVLAAVIAAGDGAGRVLEDYHPRAAQYHALRRKLAELRGGPRVPPVPVARLAPGPTITVGMRDERVPLIRAQLGINPVDDVEEARVYDARLADAVAAFQRERGLPGNGAVNRRTVVALAGGGDAAIPVARTADTGRLVAAIQLNMERWRWFPHDLGERHILVNVPEQDVKIVDGGRIVHRTRGIIGANDTPTPVFSDTMRYIVLNPSWYVPPSILKKQFLPGLARDPQYAAKRGYEVTRRGNTISVRQPPGPKNALGQVKFMFPNDLAIYLHDTPNRSLFQRSERALSNGCIRVENPMKLAEQVLGGGWTEDRLQRQVGGRERSVKLETPLPIHLTYFTLTVDADGKIRTLPDVYGYDQRIRAALSAHDRKQPGAQQGDKAI</sequence>
<protein>
    <submittedName>
        <fullName evidence="10">Murein L,D-transpeptidase YcbB/YkuD</fullName>
    </submittedName>
</protein>
<dbReference type="Pfam" id="PF20142">
    <property type="entry name" value="Scaffold"/>
    <property type="match status" value="1"/>
</dbReference>
<dbReference type="Pfam" id="PF01471">
    <property type="entry name" value="PG_binding_1"/>
    <property type="match status" value="1"/>
</dbReference>
<dbReference type="RefSeq" id="WP_183754409.1">
    <property type="nucleotide sequence ID" value="NZ_JACICC010000010.1"/>
</dbReference>
<dbReference type="GO" id="GO:0008360">
    <property type="term" value="P:regulation of cell shape"/>
    <property type="evidence" value="ECO:0007669"/>
    <property type="project" value="UniProtKB-UniRule"/>
</dbReference>
<comment type="pathway">
    <text evidence="1 7">Cell wall biogenesis; peptidoglycan biosynthesis.</text>
</comment>
<dbReference type="InterPro" id="IPR045380">
    <property type="entry name" value="LD_TPept_scaffold_dom"/>
</dbReference>
<dbReference type="GO" id="GO:0009252">
    <property type="term" value="P:peptidoglycan biosynthetic process"/>
    <property type="evidence" value="ECO:0007669"/>
    <property type="project" value="UniProtKB-UniPathway"/>
</dbReference>
<keyword evidence="6 7" id="KW-0961">Cell wall biogenesis/degradation</keyword>
<evidence type="ECO:0000256" key="3">
    <source>
        <dbReference type="ARBA" id="ARBA00022679"/>
    </source>
</evidence>
<accession>A0A7W5Z6C2</accession>
<dbReference type="PROSITE" id="PS52029">
    <property type="entry name" value="LD_TPASE"/>
    <property type="match status" value="1"/>
</dbReference>
<dbReference type="InterPro" id="IPR036366">
    <property type="entry name" value="PGBDSf"/>
</dbReference>
<dbReference type="GO" id="GO:0071555">
    <property type="term" value="P:cell wall organization"/>
    <property type="evidence" value="ECO:0007669"/>
    <property type="project" value="UniProtKB-UniRule"/>
</dbReference>
<dbReference type="GO" id="GO:0004180">
    <property type="term" value="F:carboxypeptidase activity"/>
    <property type="evidence" value="ECO:0007669"/>
    <property type="project" value="UniProtKB-ARBA"/>
</dbReference>
<organism evidence="10 11">
    <name type="scientific">Pseudochelatococcus contaminans</name>
    <dbReference type="NCBI Taxonomy" id="1538103"/>
    <lineage>
        <taxon>Bacteria</taxon>
        <taxon>Pseudomonadati</taxon>
        <taxon>Pseudomonadota</taxon>
        <taxon>Alphaproteobacteria</taxon>
        <taxon>Hyphomicrobiales</taxon>
        <taxon>Chelatococcaceae</taxon>
        <taxon>Pseudochelatococcus</taxon>
    </lineage>
</organism>
<proteinExistence type="inferred from homology"/>
<name>A0A7W5Z6C2_9HYPH</name>
<dbReference type="Proteomes" id="UP000537592">
    <property type="component" value="Unassembled WGS sequence"/>
</dbReference>
<evidence type="ECO:0000256" key="4">
    <source>
        <dbReference type="ARBA" id="ARBA00022960"/>
    </source>
</evidence>
<feature type="active site" description="Proton donor/acceptor" evidence="7">
    <location>
        <position position="517"/>
    </location>
</feature>
<gene>
    <name evidence="10" type="ORF">FHS81_003124</name>
</gene>
<feature type="domain" description="L,D-TPase catalytic" evidence="9">
    <location>
        <begin position="403"/>
        <end position="562"/>
    </location>
</feature>
<evidence type="ECO:0000256" key="6">
    <source>
        <dbReference type="ARBA" id="ARBA00023316"/>
    </source>
</evidence>
<dbReference type="Gene3D" id="2.40.440.10">
    <property type="entry name" value="L,D-transpeptidase catalytic domain-like"/>
    <property type="match status" value="1"/>
</dbReference>
<evidence type="ECO:0000259" key="9">
    <source>
        <dbReference type="PROSITE" id="PS52029"/>
    </source>
</evidence>
<dbReference type="InterPro" id="IPR036365">
    <property type="entry name" value="PGBD-like_sf"/>
</dbReference>
<dbReference type="InterPro" id="IPR052905">
    <property type="entry name" value="LD-transpeptidase_YkuD-like"/>
</dbReference>
<keyword evidence="3" id="KW-0808">Transferase</keyword>
<dbReference type="UniPathway" id="UPA00219"/>
<dbReference type="InterPro" id="IPR002477">
    <property type="entry name" value="Peptidoglycan-bd-like"/>
</dbReference>
<keyword evidence="11" id="KW-1185">Reference proteome</keyword>
<feature type="active site" description="Nucleophile" evidence="7">
    <location>
        <position position="536"/>
    </location>
</feature>
<evidence type="ECO:0000313" key="10">
    <source>
        <dbReference type="EMBL" id="MBB3811013.1"/>
    </source>
</evidence>
<comment type="caution">
    <text evidence="10">The sequence shown here is derived from an EMBL/GenBank/DDBJ whole genome shotgun (WGS) entry which is preliminary data.</text>
</comment>
<keyword evidence="5 7" id="KW-0573">Peptidoglycan synthesis</keyword>
<dbReference type="Gene3D" id="1.10.101.10">
    <property type="entry name" value="PGBD-like superfamily/PGBD"/>
    <property type="match status" value="1"/>
</dbReference>
<dbReference type="SUPFAM" id="SSF47090">
    <property type="entry name" value="PGBD-like"/>
    <property type="match status" value="1"/>
</dbReference>
<evidence type="ECO:0000256" key="1">
    <source>
        <dbReference type="ARBA" id="ARBA00004752"/>
    </source>
</evidence>
<dbReference type="GO" id="GO:0016740">
    <property type="term" value="F:transferase activity"/>
    <property type="evidence" value="ECO:0007669"/>
    <property type="project" value="UniProtKB-KW"/>
</dbReference>
<dbReference type="InterPro" id="IPR038063">
    <property type="entry name" value="Transpep_catalytic_dom"/>
</dbReference>
<dbReference type="InterPro" id="IPR005490">
    <property type="entry name" value="LD_TPept_cat_dom"/>
</dbReference>
<feature type="region of interest" description="Disordered" evidence="8">
    <location>
        <begin position="66"/>
        <end position="87"/>
    </location>
</feature>
<comment type="similarity">
    <text evidence="2">Belongs to the YkuD family.</text>
</comment>
<evidence type="ECO:0000256" key="5">
    <source>
        <dbReference type="ARBA" id="ARBA00022984"/>
    </source>
</evidence>
<dbReference type="CDD" id="cd16913">
    <property type="entry name" value="YkuD_like"/>
    <property type="match status" value="1"/>
</dbReference>